<dbReference type="PROSITE" id="PS01187">
    <property type="entry name" value="EGF_CA"/>
    <property type="match status" value="1"/>
</dbReference>
<evidence type="ECO:0000256" key="6">
    <source>
        <dbReference type="ARBA" id="ARBA00023157"/>
    </source>
</evidence>
<dbReference type="InterPro" id="IPR052080">
    <property type="entry name" value="vWF_C/EGF_Fibrillin"/>
</dbReference>
<dbReference type="InterPro" id="IPR001881">
    <property type="entry name" value="EGF-like_Ca-bd_dom"/>
</dbReference>
<protein>
    <recommendedName>
        <fullName evidence="9">EGF-like domain-containing protein</fullName>
    </recommendedName>
</protein>
<feature type="domain" description="EGF-like" evidence="9">
    <location>
        <begin position="104"/>
        <end position="145"/>
    </location>
</feature>
<dbReference type="SMART" id="SM00179">
    <property type="entry name" value="EGF_CA"/>
    <property type="match status" value="2"/>
</dbReference>
<dbReference type="GO" id="GO:0005509">
    <property type="term" value="F:calcium ion binding"/>
    <property type="evidence" value="ECO:0007669"/>
    <property type="project" value="InterPro"/>
</dbReference>
<dbReference type="AlphaFoldDB" id="A0AAW0YM29"/>
<dbReference type="InterPro" id="IPR000742">
    <property type="entry name" value="EGF"/>
</dbReference>
<comment type="caution">
    <text evidence="8">Lacks conserved residue(s) required for the propagation of feature annotation.</text>
</comment>
<dbReference type="SMART" id="SM00181">
    <property type="entry name" value="EGF"/>
    <property type="match status" value="2"/>
</dbReference>
<keyword evidence="7" id="KW-0325">Glycoprotein</keyword>
<keyword evidence="11" id="KW-1185">Reference proteome</keyword>
<proteinExistence type="predicted"/>
<evidence type="ECO:0000256" key="1">
    <source>
        <dbReference type="ARBA" id="ARBA00004613"/>
    </source>
</evidence>
<reference evidence="10 11" key="1">
    <citation type="journal article" date="2024" name="BMC Genomics">
        <title>Genome assembly of redclaw crayfish (Cherax quadricarinatus) provides insights into its immune adaptation and hypoxia tolerance.</title>
        <authorList>
            <person name="Liu Z."/>
            <person name="Zheng J."/>
            <person name="Li H."/>
            <person name="Fang K."/>
            <person name="Wang S."/>
            <person name="He J."/>
            <person name="Zhou D."/>
            <person name="Weng S."/>
            <person name="Chi M."/>
            <person name="Gu Z."/>
            <person name="He J."/>
            <person name="Li F."/>
            <person name="Wang M."/>
        </authorList>
    </citation>
    <scope>NUCLEOTIDE SEQUENCE [LARGE SCALE GENOMIC DNA]</scope>
    <source>
        <strain evidence="10">ZL_2023a</strain>
    </source>
</reference>
<evidence type="ECO:0000259" key="9">
    <source>
        <dbReference type="PROSITE" id="PS50026"/>
    </source>
</evidence>
<evidence type="ECO:0000313" key="10">
    <source>
        <dbReference type="EMBL" id="KAK8752712.1"/>
    </source>
</evidence>
<keyword evidence="3 8" id="KW-0245">EGF-like domain</keyword>
<dbReference type="Gene3D" id="2.10.25.10">
    <property type="entry name" value="Laminin"/>
    <property type="match status" value="2"/>
</dbReference>
<evidence type="ECO:0000256" key="4">
    <source>
        <dbReference type="ARBA" id="ARBA00022729"/>
    </source>
</evidence>
<evidence type="ECO:0000313" key="11">
    <source>
        <dbReference type="Proteomes" id="UP001445076"/>
    </source>
</evidence>
<dbReference type="FunFam" id="2.10.25.10:FF:000096">
    <property type="entry name" value="Putative fibrillin 2"/>
    <property type="match status" value="1"/>
</dbReference>
<evidence type="ECO:0000256" key="3">
    <source>
        <dbReference type="ARBA" id="ARBA00022536"/>
    </source>
</evidence>
<dbReference type="Proteomes" id="UP001445076">
    <property type="component" value="Unassembled WGS sequence"/>
</dbReference>
<evidence type="ECO:0000256" key="5">
    <source>
        <dbReference type="ARBA" id="ARBA00022737"/>
    </source>
</evidence>
<dbReference type="InterPro" id="IPR000152">
    <property type="entry name" value="EGF-type_Asp/Asn_hydroxyl_site"/>
</dbReference>
<dbReference type="CDD" id="cd00054">
    <property type="entry name" value="EGF_CA"/>
    <property type="match status" value="2"/>
</dbReference>
<dbReference type="Pfam" id="PF12662">
    <property type="entry name" value="cEGF"/>
    <property type="match status" value="1"/>
</dbReference>
<dbReference type="PROSITE" id="PS50026">
    <property type="entry name" value="EGF_3"/>
    <property type="match status" value="1"/>
</dbReference>
<comment type="caution">
    <text evidence="10">The sequence shown here is derived from an EMBL/GenBank/DDBJ whole genome shotgun (WGS) entry which is preliminary data.</text>
</comment>
<sequence>MHMYVSVMKDSSIMLSVTNVKMLMSVSKVHVVVVNATIPRAALLVAVPQGLTSHQMVFLVHIDHDKCSKTGMCANGICTNMDGSFKCSCNAGFMLSPSGFACIDIDECEENRFICLFGRCENLEGRYQCVCSNGYTHATDGSFCTDIDECNEAGMCEHGSC</sequence>
<dbReference type="GO" id="GO:0005576">
    <property type="term" value="C:extracellular region"/>
    <property type="evidence" value="ECO:0007669"/>
    <property type="project" value="UniProtKB-SubCell"/>
</dbReference>
<keyword evidence="2" id="KW-0964">Secreted</keyword>
<dbReference type="EMBL" id="JARKIK010000004">
    <property type="protein sequence ID" value="KAK8752712.1"/>
    <property type="molecule type" value="Genomic_DNA"/>
</dbReference>
<accession>A0AAW0YM29</accession>
<dbReference type="PROSITE" id="PS01186">
    <property type="entry name" value="EGF_2"/>
    <property type="match status" value="1"/>
</dbReference>
<comment type="subcellular location">
    <subcellularLocation>
        <location evidence="1">Secreted</location>
    </subcellularLocation>
</comment>
<dbReference type="PANTHER" id="PTHR47333">
    <property type="entry name" value="VON WILLEBRAND FACTOR C AND EGF DOMAIN-CONTAINING PROTEIN"/>
    <property type="match status" value="1"/>
</dbReference>
<name>A0AAW0YM29_CHEQU</name>
<organism evidence="10 11">
    <name type="scientific">Cherax quadricarinatus</name>
    <name type="common">Australian red claw crayfish</name>
    <dbReference type="NCBI Taxonomy" id="27406"/>
    <lineage>
        <taxon>Eukaryota</taxon>
        <taxon>Metazoa</taxon>
        <taxon>Ecdysozoa</taxon>
        <taxon>Arthropoda</taxon>
        <taxon>Crustacea</taxon>
        <taxon>Multicrustacea</taxon>
        <taxon>Malacostraca</taxon>
        <taxon>Eumalacostraca</taxon>
        <taxon>Eucarida</taxon>
        <taxon>Decapoda</taxon>
        <taxon>Pleocyemata</taxon>
        <taxon>Astacidea</taxon>
        <taxon>Parastacoidea</taxon>
        <taxon>Parastacidae</taxon>
        <taxon>Cherax</taxon>
    </lineage>
</organism>
<evidence type="ECO:0000256" key="8">
    <source>
        <dbReference type="PROSITE-ProRule" id="PRU00076"/>
    </source>
</evidence>
<dbReference type="PANTHER" id="PTHR47333:SF5">
    <property type="entry name" value="FIBRILLIN-3"/>
    <property type="match status" value="1"/>
</dbReference>
<dbReference type="SUPFAM" id="SSF57184">
    <property type="entry name" value="Growth factor receptor domain"/>
    <property type="match status" value="1"/>
</dbReference>
<dbReference type="FunFam" id="2.10.25.10:FF:000017">
    <property type="entry name" value="latent-transforming growth factor beta-binding protein 4 isoform X1"/>
    <property type="match status" value="1"/>
</dbReference>
<dbReference type="InterPro" id="IPR009030">
    <property type="entry name" value="Growth_fac_rcpt_cys_sf"/>
</dbReference>
<gene>
    <name evidence="10" type="ORF">OTU49_007100</name>
</gene>
<dbReference type="InterPro" id="IPR018097">
    <property type="entry name" value="EGF_Ca-bd_CS"/>
</dbReference>
<keyword evidence="5" id="KW-0677">Repeat</keyword>
<keyword evidence="4" id="KW-0732">Signal</keyword>
<dbReference type="InterPro" id="IPR026823">
    <property type="entry name" value="cEGF"/>
</dbReference>
<evidence type="ECO:0000256" key="7">
    <source>
        <dbReference type="ARBA" id="ARBA00023180"/>
    </source>
</evidence>
<keyword evidence="6" id="KW-1015">Disulfide bond</keyword>
<evidence type="ECO:0000256" key="2">
    <source>
        <dbReference type="ARBA" id="ARBA00022525"/>
    </source>
</evidence>
<feature type="non-terminal residue" evidence="10">
    <location>
        <position position="161"/>
    </location>
</feature>
<dbReference type="PROSITE" id="PS00010">
    <property type="entry name" value="ASX_HYDROXYL"/>
    <property type="match status" value="2"/>
</dbReference>